<keyword evidence="7" id="KW-0963">Cytoplasm</keyword>
<dbReference type="GO" id="GO:0008168">
    <property type="term" value="F:methyltransferase activity"/>
    <property type="evidence" value="ECO:0007669"/>
    <property type="project" value="UniProtKB-KW"/>
</dbReference>
<keyword evidence="7 10" id="KW-0460">Magnesium</keyword>
<dbReference type="Pfam" id="PF02548">
    <property type="entry name" value="Pantoate_transf"/>
    <property type="match status" value="1"/>
</dbReference>
<dbReference type="GO" id="GO:0003864">
    <property type="term" value="F:3-methyl-2-oxobutanoate hydroxymethyltransferase activity"/>
    <property type="evidence" value="ECO:0007669"/>
    <property type="project" value="UniProtKB-UniRule"/>
</dbReference>
<comment type="catalytic activity">
    <reaction evidence="7">
        <text>(6R)-5,10-methylene-5,6,7,8-tetrahydrofolate + 3-methyl-2-oxobutanoate + H2O = 2-dehydropantoate + (6S)-5,6,7,8-tetrahydrofolate</text>
        <dbReference type="Rhea" id="RHEA:11824"/>
        <dbReference type="ChEBI" id="CHEBI:11561"/>
        <dbReference type="ChEBI" id="CHEBI:11851"/>
        <dbReference type="ChEBI" id="CHEBI:15377"/>
        <dbReference type="ChEBI" id="CHEBI:15636"/>
        <dbReference type="ChEBI" id="CHEBI:57453"/>
        <dbReference type="EC" id="2.1.2.11"/>
    </reaction>
</comment>
<keyword evidence="4 7" id="KW-0566">Pantothenate biosynthesis</keyword>
<dbReference type="GO" id="GO:0000287">
    <property type="term" value="F:magnesium ion binding"/>
    <property type="evidence" value="ECO:0007669"/>
    <property type="project" value="TreeGrafter"/>
</dbReference>
<evidence type="ECO:0000256" key="6">
    <source>
        <dbReference type="ARBA" id="ARBA00056497"/>
    </source>
</evidence>
<dbReference type="NCBIfam" id="TIGR00222">
    <property type="entry name" value="panB"/>
    <property type="match status" value="1"/>
</dbReference>
<feature type="binding site" evidence="7 9">
    <location>
        <position position="83"/>
    </location>
    <ligand>
        <name>3-methyl-2-oxobutanoate</name>
        <dbReference type="ChEBI" id="CHEBI:11851"/>
    </ligand>
</feature>
<dbReference type="CDD" id="cd06557">
    <property type="entry name" value="KPHMT-like"/>
    <property type="match status" value="1"/>
</dbReference>
<dbReference type="NCBIfam" id="NF001452">
    <property type="entry name" value="PRK00311.1"/>
    <property type="match status" value="1"/>
</dbReference>
<comment type="function">
    <text evidence="6 7">Catalyzes the reversible reaction in which hydroxymethyl group from 5,10-methylenetetrahydrofolate is transferred onto alpha-ketoisovalerate to form ketopantoate.</text>
</comment>
<protein>
    <recommendedName>
        <fullName evidence="7">3-methyl-2-oxobutanoate hydroxymethyltransferase</fullName>
        <ecNumber evidence="7">2.1.2.11</ecNumber>
    </recommendedName>
    <alternativeName>
        <fullName evidence="7">Ketopantoate hydroxymethyltransferase</fullName>
        <shortName evidence="7">KPHMT</shortName>
    </alternativeName>
</protein>
<evidence type="ECO:0000256" key="2">
    <source>
        <dbReference type="ARBA" id="ARBA00008676"/>
    </source>
</evidence>
<evidence type="ECO:0000256" key="5">
    <source>
        <dbReference type="ARBA" id="ARBA00022679"/>
    </source>
</evidence>
<dbReference type="PANTHER" id="PTHR20881:SF0">
    <property type="entry name" value="3-METHYL-2-OXOBUTANOATE HYDROXYMETHYLTRANSFERASE"/>
    <property type="match status" value="1"/>
</dbReference>
<comment type="caution">
    <text evidence="11">The sequence shown here is derived from an EMBL/GenBank/DDBJ whole genome shotgun (WGS) entry which is preliminary data.</text>
</comment>
<dbReference type="SUPFAM" id="SSF51621">
    <property type="entry name" value="Phosphoenolpyruvate/pyruvate domain"/>
    <property type="match status" value="1"/>
</dbReference>
<proteinExistence type="inferred from homology"/>
<evidence type="ECO:0000256" key="3">
    <source>
        <dbReference type="ARBA" id="ARBA00011424"/>
    </source>
</evidence>
<reference evidence="11 12" key="2">
    <citation type="submission" date="2019-02" db="EMBL/GenBank/DDBJ databases">
        <title>'Lichenibacterium ramalinii' gen. nov. sp. nov., 'Lichenibacterium minor' gen. nov. sp. nov.</title>
        <authorList>
            <person name="Pankratov T."/>
        </authorList>
    </citation>
    <scope>NUCLEOTIDE SEQUENCE [LARGE SCALE GENOMIC DNA]</scope>
    <source>
        <strain evidence="11 12">RmlP026</strain>
    </source>
</reference>
<dbReference type="GO" id="GO:0015940">
    <property type="term" value="P:pantothenate biosynthetic process"/>
    <property type="evidence" value="ECO:0007669"/>
    <property type="project" value="UniProtKB-UniRule"/>
</dbReference>
<gene>
    <name evidence="7 11" type="primary">panB</name>
    <name evidence="11" type="ORF">D3273_06940</name>
</gene>
<organism evidence="11 12">
    <name type="scientific">Lichenibacterium minor</name>
    <dbReference type="NCBI Taxonomy" id="2316528"/>
    <lineage>
        <taxon>Bacteria</taxon>
        <taxon>Pseudomonadati</taxon>
        <taxon>Pseudomonadota</taxon>
        <taxon>Alphaproteobacteria</taxon>
        <taxon>Hyphomicrobiales</taxon>
        <taxon>Lichenihabitantaceae</taxon>
        <taxon>Lichenibacterium</taxon>
    </lineage>
</organism>
<evidence type="ECO:0000256" key="1">
    <source>
        <dbReference type="ARBA" id="ARBA00005033"/>
    </source>
</evidence>
<comment type="subcellular location">
    <subcellularLocation>
        <location evidence="7">Cytoplasm</location>
    </subcellularLocation>
</comment>
<keyword evidence="7 10" id="KW-0479">Metal-binding</keyword>
<evidence type="ECO:0000313" key="12">
    <source>
        <dbReference type="Proteomes" id="UP000290759"/>
    </source>
</evidence>
<dbReference type="UniPathway" id="UPA00028">
    <property type="reaction ID" value="UER00003"/>
</dbReference>
<dbReference type="PIRSF" id="PIRSF000388">
    <property type="entry name" value="Pantoate_hydroxy_MeTrfase"/>
    <property type="match status" value="1"/>
</dbReference>
<dbReference type="EC" id="2.1.2.11" evidence="7"/>
<sequence>MRITLRDIQRMRDGGERIAMVTAYDHPSAVLAERAGVPMLLVGDSLGMVVQGRESTLPVTLDDMARHAAAVVRGTERALVVADLPFLTYATEADAVAGARRLMGEAGAGAVKLEGGAAVTAVVARLTALGVPVMGHLGFTPQAQHQIGLRVQGKDAAAARQLLADALALEDAGAFAIVLELVPAPLAAAITARLRIPTIGIGAGAGCSGQVQVWHDILGVGTGRVPRHAKPYAAIGPAIEAALKSYVADVASGAFPTAAQSAGMDEAALAQALSPAGPRDGAA</sequence>
<comment type="cofactor">
    <cofactor evidence="7 10">
        <name>Mg(2+)</name>
        <dbReference type="ChEBI" id="CHEBI:18420"/>
    </cofactor>
    <text evidence="7 10">Binds 1 Mg(2+) ion per subunit.</text>
</comment>
<feature type="binding site" evidence="7 10">
    <location>
        <position position="83"/>
    </location>
    <ligand>
        <name>Mg(2+)</name>
        <dbReference type="ChEBI" id="CHEBI:18420"/>
    </ligand>
</feature>
<evidence type="ECO:0000313" key="11">
    <source>
        <dbReference type="EMBL" id="RYC32811.1"/>
    </source>
</evidence>
<dbReference type="AlphaFoldDB" id="A0A4Q2UC29"/>
<dbReference type="HAMAP" id="MF_00156">
    <property type="entry name" value="PanB"/>
    <property type="match status" value="1"/>
</dbReference>
<keyword evidence="5 7" id="KW-0808">Transferase</keyword>
<feature type="binding site" evidence="7 10">
    <location>
        <position position="114"/>
    </location>
    <ligand>
        <name>Mg(2+)</name>
        <dbReference type="ChEBI" id="CHEBI:18420"/>
    </ligand>
</feature>
<keyword evidence="11" id="KW-0489">Methyltransferase</keyword>
<accession>A0A4Q2UC29</accession>
<feature type="binding site" evidence="7 9">
    <location>
        <position position="112"/>
    </location>
    <ligand>
        <name>3-methyl-2-oxobutanoate</name>
        <dbReference type="ChEBI" id="CHEBI:11851"/>
    </ligand>
</feature>
<dbReference type="Gene3D" id="3.20.20.60">
    <property type="entry name" value="Phosphoenolpyruvate-binding domains"/>
    <property type="match status" value="1"/>
</dbReference>
<reference evidence="11 12" key="1">
    <citation type="submission" date="2018-12" db="EMBL/GenBank/DDBJ databases">
        <authorList>
            <person name="Grouzdev D.S."/>
            <person name="Krutkina M.S."/>
        </authorList>
    </citation>
    <scope>NUCLEOTIDE SEQUENCE [LARGE SCALE GENOMIC DNA]</scope>
    <source>
        <strain evidence="11 12">RmlP026</strain>
    </source>
</reference>
<dbReference type="RefSeq" id="WP_129224856.1">
    <property type="nucleotide sequence ID" value="NZ_QYBB01000005.1"/>
</dbReference>
<dbReference type="EMBL" id="QYBB01000005">
    <property type="protein sequence ID" value="RYC32811.1"/>
    <property type="molecule type" value="Genomic_DNA"/>
</dbReference>
<evidence type="ECO:0000256" key="4">
    <source>
        <dbReference type="ARBA" id="ARBA00022655"/>
    </source>
</evidence>
<evidence type="ECO:0000256" key="8">
    <source>
        <dbReference type="PIRSR" id="PIRSR000388-1"/>
    </source>
</evidence>
<feature type="binding site" evidence="7 9">
    <location>
        <begin position="44"/>
        <end position="45"/>
    </location>
    <ligand>
        <name>3-methyl-2-oxobutanoate</name>
        <dbReference type="ChEBI" id="CHEBI:11851"/>
    </ligand>
</feature>
<feature type="active site" description="Proton acceptor" evidence="7 8">
    <location>
        <position position="180"/>
    </location>
</feature>
<dbReference type="GO" id="GO:0032259">
    <property type="term" value="P:methylation"/>
    <property type="evidence" value="ECO:0007669"/>
    <property type="project" value="UniProtKB-KW"/>
</dbReference>
<dbReference type="GO" id="GO:0005737">
    <property type="term" value="C:cytoplasm"/>
    <property type="evidence" value="ECO:0007669"/>
    <property type="project" value="UniProtKB-SubCell"/>
</dbReference>
<keyword evidence="12" id="KW-1185">Reference proteome</keyword>
<dbReference type="InterPro" id="IPR040442">
    <property type="entry name" value="Pyrv_kinase-like_dom_sf"/>
</dbReference>
<dbReference type="Proteomes" id="UP000290759">
    <property type="component" value="Unassembled WGS sequence"/>
</dbReference>
<dbReference type="InterPro" id="IPR015813">
    <property type="entry name" value="Pyrv/PenolPyrv_kinase-like_dom"/>
</dbReference>
<evidence type="ECO:0000256" key="9">
    <source>
        <dbReference type="PIRSR" id="PIRSR000388-2"/>
    </source>
</evidence>
<dbReference type="InterPro" id="IPR003700">
    <property type="entry name" value="Pantoate_hydroxy_MeTrfase"/>
</dbReference>
<dbReference type="FunFam" id="3.20.20.60:FF:000003">
    <property type="entry name" value="3-methyl-2-oxobutanoate hydroxymethyltransferase"/>
    <property type="match status" value="1"/>
</dbReference>
<evidence type="ECO:0000256" key="10">
    <source>
        <dbReference type="PIRSR" id="PIRSR000388-3"/>
    </source>
</evidence>
<dbReference type="PANTHER" id="PTHR20881">
    <property type="entry name" value="3-METHYL-2-OXOBUTANOATE HYDROXYMETHYLTRANSFERASE"/>
    <property type="match status" value="1"/>
</dbReference>
<feature type="binding site" evidence="7 10">
    <location>
        <position position="44"/>
    </location>
    <ligand>
        <name>Mg(2+)</name>
        <dbReference type="ChEBI" id="CHEBI:18420"/>
    </ligand>
</feature>
<name>A0A4Q2UC29_9HYPH</name>
<evidence type="ECO:0000256" key="7">
    <source>
        <dbReference type="HAMAP-Rule" id="MF_00156"/>
    </source>
</evidence>
<comment type="pathway">
    <text evidence="1 7">Cofactor biosynthesis; (R)-pantothenate biosynthesis; (R)-pantoate from 3-methyl-2-oxobutanoate: step 1/2.</text>
</comment>
<comment type="similarity">
    <text evidence="2 7">Belongs to the PanB family.</text>
</comment>
<dbReference type="OrthoDB" id="9781789at2"/>
<comment type="subunit">
    <text evidence="3 7">Homodecamer; pentamer of dimers.</text>
</comment>